<feature type="transmembrane region" description="Helical" evidence="1">
    <location>
        <begin position="143"/>
        <end position="163"/>
    </location>
</feature>
<feature type="transmembrane region" description="Helical" evidence="1">
    <location>
        <begin position="84"/>
        <end position="105"/>
    </location>
</feature>
<protein>
    <recommendedName>
        <fullName evidence="4">Transmembrane protein</fullName>
    </recommendedName>
</protein>
<keyword evidence="1" id="KW-0812">Transmembrane</keyword>
<evidence type="ECO:0000313" key="2">
    <source>
        <dbReference type="EMBL" id="AGK56270.1"/>
    </source>
</evidence>
<reference evidence="2 3" key="1">
    <citation type="journal article" date="2013" name="Genome Announc.">
        <title>Genome sequences for three denitrifying bacterial strains isolated from a uranium- and nitrate-contaminated subsurface environment.</title>
        <authorList>
            <person name="Venkatramanan R."/>
            <person name="Prakash O."/>
            <person name="Woyke T."/>
            <person name="Chain P."/>
            <person name="Goodwin L.A."/>
            <person name="Watson D."/>
            <person name="Brooks S."/>
            <person name="Kostka J.E."/>
            <person name="Green S.J."/>
        </authorList>
    </citation>
    <scope>NUCLEOTIDE SEQUENCE [LARGE SCALE GENOMIC DNA]</scope>
    <source>
        <strain evidence="2 3">1NES1</strain>
    </source>
</reference>
<evidence type="ECO:0000313" key="3">
    <source>
        <dbReference type="Proteomes" id="UP000005952"/>
    </source>
</evidence>
<organism evidence="2 3">
    <name type="scientific">Hyphomicrobium denitrificans 1NES1</name>
    <dbReference type="NCBI Taxonomy" id="670307"/>
    <lineage>
        <taxon>Bacteria</taxon>
        <taxon>Pseudomonadati</taxon>
        <taxon>Pseudomonadota</taxon>
        <taxon>Alphaproteobacteria</taxon>
        <taxon>Hyphomicrobiales</taxon>
        <taxon>Hyphomicrobiaceae</taxon>
        <taxon>Hyphomicrobium</taxon>
    </lineage>
</organism>
<dbReference type="HOGENOM" id="CLU_1616786_0_0_5"/>
<dbReference type="AlphaFoldDB" id="N0B883"/>
<keyword evidence="1" id="KW-1133">Transmembrane helix</keyword>
<evidence type="ECO:0008006" key="4">
    <source>
        <dbReference type="Google" id="ProtNLM"/>
    </source>
</evidence>
<evidence type="ECO:0000256" key="1">
    <source>
        <dbReference type="SAM" id="Phobius"/>
    </source>
</evidence>
<accession>N0B883</accession>
<proteinExistence type="predicted"/>
<dbReference type="EMBL" id="CP005587">
    <property type="protein sequence ID" value="AGK56270.1"/>
    <property type="molecule type" value="Genomic_DNA"/>
</dbReference>
<sequence>MLVSADPIVSKRRLRRSAMLLRSQKPLLYEADGVPDSPEAVSPPEGPIYQDDGLLSVAGPIMVACYGLMLGIAGLTFFGSGQALFVVSICVVFAFLYFGIPVTLLRIRAARDGRWEGNTAKARDPMVEVGTGSIHRWEAIVQIVSVPVAVVIGFALFAIRWSLL</sequence>
<name>N0B883_9HYPH</name>
<feature type="transmembrane region" description="Helical" evidence="1">
    <location>
        <begin position="54"/>
        <end position="78"/>
    </location>
</feature>
<dbReference type="KEGG" id="hdt:HYPDE_22918"/>
<dbReference type="STRING" id="670307.HYPDE_22918"/>
<keyword evidence="1" id="KW-0472">Membrane</keyword>
<dbReference type="Proteomes" id="UP000005952">
    <property type="component" value="Chromosome"/>
</dbReference>
<keyword evidence="3" id="KW-1185">Reference proteome</keyword>
<gene>
    <name evidence="2" type="ORF">HYPDE_22918</name>
</gene>